<feature type="region of interest" description="Disordered" evidence="11">
    <location>
        <begin position="444"/>
        <end position="479"/>
    </location>
</feature>
<dbReference type="Gene3D" id="1.25.40.180">
    <property type="match status" value="1"/>
</dbReference>
<keyword evidence="5 13" id="KW-0396">Initiation factor</keyword>
<feature type="compositionally biased region" description="Low complexity" evidence="11">
    <location>
        <begin position="518"/>
        <end position="530"/>
    </location>
</feature>
<evidence type="ECO:0000256" key="9">
    <source>
        <dbReference type="ARBA" id="ARBA00044345"/>
    </source>
</evidence>
<name>A0A2S4KXI5_9HYPO</name>
<dbReference type="GO" id="GO:0003743">
    <property type="term" value="F:translation initiation factor activity"/>
    <property type="evidence" value="ECO:0007669"/>
    <property type="project" value="UniProtKB-KW"/>
</dbReference>
<dbReference type="InterPro" id="IPR016024">
    <property type="entry name" value="ARM-type_fold"/>
</dbReference>
<keyword evidence="4" id="KW-0963">Cytoplasm</keyword>
<evidence type="ECO:0000256" key="7">
    <source>
        <dbReference type="ARBA" id="ARBA00031190"/>
    </source>
</evidence>
<evidence type="ECO:0000313" key="13">
    <source>
        <dbReference type="EMBL" id="POR34896.1"/>
    </source>
</evidence>
<dbReference type="GO" id="GO:0005829">
    <property type="term" value="C:cytosol"/>
    <property type="evidence" value="ECO:0007669"/>
    <property type="project" value="UniProtKB-SubCell"/>
</dbReference>
<sequence length="728" mass="79669">MSHKGKNSSTSAKGKRPAKSGVESKTEDALQAVVLADSFQDRFKPFTVEKPRCLLPLANTPLIEYTLEFLAMNGVNEVYIYCGAHTDQVEDYISRSRWSTSSRSCPFSVLQFVRVADARSAGDVLRDLDKRSLVDGDFLLVHGDLVSNITLDGALAAHRKRREASAANIMTTVLRSGGKDGHRTKTNGITPIFVIDARNQRVLHYDEMNPLQSDHYVALDPAIADELSTEFEVRSDMIDAQVDICTPEVLALWSESFDYELPRKNFLHGVLKDWELNGKMIYAEILEDGYAARASNLQMYDAISRDVLDRWTFPFIPENNIVPKQSYQRHANGLMLETSVSHAHDARLTKSIIGRGTTIGFSSRVSNSVIGKDCKIGANVVVEDSYIWDNTSIEDGARISFSIVADSAVIGKNCSIPRGSLIASRVQISDNISFEQSVVLSTLSSTGSPATKDTSLLGPNTNAARFSDPEDDEMDDEDPARLQKSLLYTLAGLNLSTSSISTLASEALSDDEEDPRFLSADAGGSSRSRLSSFASDDSAGRLSFHADAVHGLLDALRADSGDFDSAKLEFMGLRLANDASDAMMRKAVATAFARRAAELLTPEHGALEPNKAAERALTARNGATKFIDEVGVGGEEPEQIEFILALQRALQHTKGTEQGKTGTLLAAMLQQLYALDILEEDGILGWWENERAGEGDGMAALKEKCRVLVEWLENAEEEDDDDEDDSDE</sequence>
<keyword evidence="14" id="KW-1185">Reference proteome</keyword>
<evidence type="ECO:0000256" key="1">
    <source>
        <dbReference type="ARBA" id="ARBA00004514"/>
    </source>
</evidence>
<dbReference type="SUPFAM" id="SSF53448">
    <property type="entry name" value="Nucleotide-diphospho-sugar transferases"/>
    <property type="match status" value="1"/>
</dbReference>
<dbReference type="EMBL" id="PKSG01000482">
    <property type="protein sequence ID" value="POR34896.1"/>
    <property type="molecule type" value="Genomic_DNA"/>
</dbReference>
<dbReference type="InterPro" id="IPR056764">
    <property type="entry name" value="LbH_EIF2B3/5"/>
</dbReference>
<feature type="compositionally biased region" description="Polar residues" evidence="11">
    <location>
        <begin position="447"/>
        <end position="464"/>
    </location>
</feature>
<comment type="similarity">
    <text evidence="2">Belongs to the eIF-2B gamma/epsilon subunits family.</text>
</comment>
<dbReference type="FunFam" id="3.90.550.10:FF:000066">
    <property type="entry name" value="Translation initiation factor eIF-2B subunit epsilon"/>
    <property type="match status" value="1"/>
</dbReference>
<dbReference type="CDD" id="cd11558">
    <property type="entry name" value="W2_eIF2B_epsilon"/>
    <property type="match status" value="1"/>
</dbReference>
<dbReference type="SUPFAM" id="SSF48371">
    <property type="entry name" value="ARM repeat"/>
    <property type="match status" value="1"/>
</dbReference>
<gene>
    <name evidence="13" type="ORF">TPAR_04915</name>
</gene>
<comment type="subunit">
    <text evidence="10">Component of the translation initiation factor 2B (eIF2B) complex which is a heterodecamer of two sets of five different subunits: alpha, beta, gamma, delta and epsilon. Subunits alpha, beta and delta comprise a regulatory subcomplex and subunits epsilon and gamma comprise a catalytic subcomplex. Within the complex, the hexameric regulatory complex resides at the center, with the two heterodimeric catalytic subcomplexes bound on opposite sides.</text>
</comment>
<accession>A0A2S4KXI5</accession>
<dbReference type="SMART" id="SM00515">
    <property type="entry name" value="eIF5C"/>
    <property type="match status" value="1"/>
</dbReference>
<keyword evidence="5 13" id="KW-0648">Protein biosynthesis</keyword>
<dbReference type="OrthoDB" id="424572at2759"/>
<dbReference type="Pfam" id="PF00483">
    <property type="entry name" value="NTP_transferase"/>
    <property type="match status" value="1"/>
</dbReference>
<dbReference type="Gene3D" id="2.160.10.10">
    <property type="entry name" value="Hexapeptide repeat proteins"/>
    <property type="match status" value="1"/>
</dbReference>
<dbReference type="GO" id="GO:0031369">
    <property type="term" value="F:translation initiation factor binding"/>
    <property type="evidence" value="ECO:0007669"/>
    <property type="project" value="InterPro"/>
</dbReference>
<dbReference type="InterPro" id="IPR051956">
    <property type="entry name" value="eIF2B_epsilon"/>
</dbReference>
<organism evidence="13 14">
    <name type="scientific">Tolypocladium paradoxum</name>
    <dbReference type="NCBI Taxonomy" id="94208"/>
    <lineage>
        <taxon>Eukaryota</taxon>
        <taxon>Fungi</taxon>
        <taxon>Dikarya</taxon>
        <taxon>Ascomycota</taxon>
        <taxon>Pezizomycotina</taxon>
        <taxon>Sordariomycetes</taxon>
        <taxon>Hypocreomycetidae</taxon>
        <taxon>Hypocreales</taxon>
        <taxon>Ophiocordycipitaceae</taxon>
        <taxon>Tolypocladium</taxon>
    </lineage>
</organism>
<dbReference type="GO" id="GO:0005085">
    <property type="term" value="F:guanyl-nucleotide exchange factor activity"/>
    <property type="evidence" value="ECO:0007669"/>
    <property type="project" value="InterPro"/>
</dbReference>
<evidence type="ECO:0000256" key="4">
    <source>
        <dbReference type="ARBA" id="ARBA00022490"/>
    </source>
</evidence>
<dbReference type="PANTHER" id="PTHR45887">
    <property type="entry name" value="TRANSLATION INITIATION FACTOR EIF-2B SUBUNIT EPSILON"/>
    <property type="match status" value="1"/>
</dbReference>
<dbReference type="Gene3D" id="3.90.550.10">
    <property type="entry name" value="Spore Coat Polysaccharide Biosynthesis Protein SpsA, Chain A"/>
    <property type="match status" value="1"/>
</dbReference>
<dbReference type="InterPro" id="IPR029044">
    <property type="entry name" value="Nucleotide-diphossugar_trans"/>
</dbReference>
<dbReference type="PANTHER" id="PTHR45887:SF1">
    <property type="entry name" value="TRANSLATION INITIATION FACTOR EIF-2B SUBUNIT EPSILON"/>
    <property type="match status" value="1"/>
</dbReference>
<reference evidence="13 14" key="1">
    <citation type="submission" date="2018-01" db="EMBL/GenBank/DDBJ databases">
        <title>Harnessing the power of phylogenomics to disentangle the directionality and signatures of interkingdom host jumping in the parasitic fungal genus Tolypocladium.</title>
        <authorList>
            <person name="Quandt C.A."/>
            <person name="Patterson W."/>
            <person name="Spatafora J.W."/>
        </authorList>
    </citation>
    <scope>NUCLEOTIDE SEQUENCE [LARGE SCALE GENOMIC DNA]</scope>
    <source>
        <strain evidence="13 14">NRBC 100945</strain>
    </source>
</reference>
<comment type="caution">
    <text evidence="13">The sequence shown here is derived from an EMBL/GenBank/DDBJ whole genome shotgun (WGS) entry which is preliminary data.</text>
</comment>
<evidence type="ECO:0000259" key="12">
    <source>
        <dbReference type="PROSITE" id="PS51363"/>
    </source>
</evidence>
<dbReference type="STRING" id="94208.A0A2S4KXI5"/>
<comment type="subcellular location">
    <subcellularLocation>
        <location evidence="1">Cytoplasm</location>
        <location evidence="1">Cytosol</location>
    </subcellularLocation>
</comment>
<dbReference type="PROSITE" id="PS51363">
    <property type="entry name" value="W2"/>
    <property type="match status" value="1"/>
</dbReference>
<protein>
    <recommendedName>
        <fullName evidence="3">Mannose-1-phosphate guanyltransferase</fullName>
    </recommendedName>
    <alternativeName>
        <fullName evidence="7">GDP-mannose pyrophosphorylase</fullName>
    </alternativeName>
    <alternativeName>
        <fullName evidence="6">GTP-mannose-1-phosphate guanylyltransferase</fullName>
    </alternativeName>
    <alternativeName>
        <fullName evidence="8">Translation initiation factor eIF2B subunit epsilon</fullName>
    </alternativeName>
    <alternativeName>
        <fullName evidence="9">eIF2B GDP-GTP exchange factor subunit epsilon</fullName>
    </alternativeName>
</protein>
<dbReference type="GO" id="GO:0005851">
    <property type="term" value="C:eukaryotic translation initiation factor 2B complex"/>
    <property type="evidence" value="ECO:0007669"/>
    <property type="project" value="TreeGrafter"/>
</dbReference>
<dbReference type="Pfam" id="PF25084">
    <property type="entry name" value="LbH_EIF2B"/>
    <property type="match status" value="1"/>
</dbReference>
<evidence type="ECO:0000256" key="2">
    <source>
        <dbReference type="ARBA" id="ARBA00007878"/>
    </source>
</evidence>
<feature type="compositionally biased region" description="Acidic residues" evidence="11">
    <location>
        <begin position="469"/>
        <end position="478"/>
    </location>
</feature>
<dbReference type="Pfam" id="PF02020">
    <property type="entry name" value="W2"/>
    <property type="match status" value="1"/>
</dbReference>
<evidence type="ECO:0000256" key="10">
    <source>
        <dbReference type="ARBA" id="ARBA00046432"/>
    </source>
</evidence>
<dbReference type="InterPro" id="IPR035543">
    <property type="entry name" value="eIF-2B_epsilon_N"/>
</dbReference>
<evidence type="ECO:0000256" key="11">
    <source>
        <dbReference type="SAM" id="MobiDB-lite"/>
    </source>
</evidence>
<feature type="region of interest" description="Disordered" evidence="11">
    <location>
        <begin position="1"/>
        <end position="24"/>
    </location>
</feature>
<proteinExistence type="inferred from homology"/>
<evidence type="ECO:0000256" key="8">
    <source>
        <dbReference type="ARBA" id="ARBA00044144"/>
    </source>
</evidence>
<feature type="region of interest" description="Disordered" evidence="11">
    <location>
        <begin position="511"/>
        <end position="530"/>
    </location>
</feature>
<dbReference type="InterPro" id="IPR044123">
    <property type="entry name" value="W2_eIF2B_epsilon"/>
</dbReference>
<evidence type="ECO:0000256" key="3">
    <source>
        <dbReference type="ARBA" id="ARBA00018601"/>
    </source>
</evidence>
<evidence type="ECO:0000256" key="6">
    <source>
        <dbReference type="ARBA" id="ARBA00030179"/>
    </source>
</evidence>
<feature type="domain" description="W2" evidence="12">
    <location>
        <begin position="539"/>
        <end position="722"/>
    </location>
</feature>
<dbReference type="AlphaFoldDB" id="A0A2S4KXI5"/>
<evidence type="ECO:0000256" key="5">
    <source>
        <dbReference type="ARBA" id="ARBA00022540"/>
    </source>
</evidence>
<dbReference type="CDD" id="cd05787">
    <property type="entry name" value="LbH_eIF2B_epsilon"/>
    <property type="match status" value="1"/>
</dbReference>
<dbReference type="InterPro" id="IPR005835">
    <property type="entry name" value="NTP_transferase_dom"/>
</dbReference>
<dbReference type="CDD" id="cd04197">
    <property type="entry name" value="eIF-2B_epsilon_N"/>
    <property type="match status" value="1"/>
</dbReference>
<evidence type="ECO:0000313" key="14">
    <source>
        <dbReference type="Proteomes" id="UP000237481"/>
    </source>
</evidence>
<dbReference type="InterPro" id="IPR003307">
    <property type="entry name" value="W2_domain"/>
</dbReference>
<dbReference type="Proteomes" id="UP000237481">
    <property type="component" value="Unassembled WGS sequence"/>
</dbReference>